<dbReference type="Proteomes" id="UP000176339">
    <property type="component" value="Unassembled WGS sequence"/>
</dbReference>
<dbReference type="EMBL" id="MFEN01000004">
    <property type="protein sequence ID" value="OGE84567.1"/>
    <property type="molecule type" value="Genomic_DNA"/>
</dbReference>
<evidence type="ECO:0000313" key="1">
    <source>
        <dbReference type="EMBL" id="OGE84567.1"/>
    </source>
</evidence>
<protein>
    <submittedName>
        <fullName evidence="1">Uncharacterized protein</fullName>
    </submittedName>
</protein>
<gene>
    <name evidence="1" type="ORF">A2846_04815</name>
</gene>
<dbReference type="AlphaFoldDB" id="A0A1F5P3P2"/>
<accession>A0A1F5P3P2</accession>
<organism evidence="1 2">
    <name type="scientific">Candidatus Doudnabacteria bacterium RIFCSPHIGHO2_01_FULL_49_9</name>
    <dbReference type="NCBI Taxonomy" id="1817827"/>
    <lineage>
        <taxon>Bacteria</taxon>
        <taxon>Candidatus Doudnaibacteriota</taxon>
    </lineage>
</organism>
<reference evidence="1 2" key="1">
    <citation type="journal article" date="2016" name="Nat. Commun.">
        <title>Thousands of microbial genomes shed light on interconnected biogeochemical processes in an aquifer system.</title>
        <authorList>
            <person name="Anantharaman K."/>
            <person name="Brown C.T."/>
            <person name="Hug L.A."/>
            <person name="Sharon I."/>
            <person name="Castelle C.J."/>
            <person name="Probst A.J."/>
            <person name="Thomas B.C."/>
            <person name="Singh A."/>
            <person name="Wilkins M.J."/>
            <person name="Karaoz U."/>
            <person name="Brodie E.L."/>
            <person name="Williams K.H."/>
            <person name="Hubbard S.S."/>
            <person name="Banfield J.F."/>
        </authorList>
    </citation>
    <scope>NUCLEOTIDE SEQUENCE [LARGE SCALE GENOMIC DNA]</scope>
</reference>
<proteinExistence type="predicted"/>
<name>A0A1F5P3P2_9BACT</name>
<sequence>MSRNHAQASYQDTLGGAVENLLMVLSRYFHFDPQKTNASKKKVFGHEIMHYDKRFHGAIRLVEMNIKEANMDLSLPKVQRDLIALPAEDRKAALSTYLQKLNTIFFP</sequence>
<evidence type="ECO:0000313" key="2">
    <source>
        <dbReference type="Proteomes" id="UP000176339"/>
    </source>
</evidence>
<comment type="caution">
    <text evidence="1">The sequence shown here is derived from an EMBL/GenBank/DDBJ whole genome shotgun (WGS) entry which is preliminary data.</text>
</comment>